<proteinExistence type="predicted"/>
<dbReference type="Proteomes" id="UP001374535">
    <property type="component" value="Chromosome 5"/>
</dbReference>
<evidence type="ECO:0000313" key="2">
    <source>
        <dbReference type="Proteomes" id="UP001374535"/>
    </source>
</evidence>
<accession>A0AAQ3NFK6</accession>
<reference evidence="1 2" key="1">
    <citation type="journal article" date="2023" name="Life. Sci Alliance">
        <title>Evolutionary insights into 3D genome organization and epigenetic landscape of Vigna mungo.</title>
        <authorList>
            <person name="Junaid A."/>
            <person name="Singh B."/>
            <person name="Bhatia S."/>
        </authorList>
    </citation>
    <scope>NUCLEOTIDE SEQUENCE [LARGE SCALE GENOMIC DNA]</scope>
    <source>
        <strain evidence="1">Urdbean</strain>
    </source>
</reference>
<protein>
    <submittedName>
        <fullName evidence="1">Uncharacterized protein</fullName>
    </submittedName>
</protein>
<dbReference type="EMBL" id="CP144696">
    <property type="protein sequence ID" value="WVZ09284.1"/>
    <property type="molecule type" value="Genomic_DNA"/>
</dbReference>
<keyword evidence="2" id="KW-1185">Reference proteome</keyword>
<sequence>MGSHNQSFLLRNAIQDGRHFLSFIRDSSRAFSSYVLESSTSYKHIKHCFLTRHHVNELIFLLFKYRLSLRNTGTWRNQPLLRGWSWNSSIIPHQGLMVVTLQKHHSVLNGVGSCLCSIILYKWP</sequence>
<name>A0AAQ3NFK6_VIGMU</name>
<organism evidence="1 2">
    <name type="scientific">Vigna mungo</name>
    <name type="common">Black gram</name>
    <name type="synonym">Phaseolus mungo</name>
    <dbReference type="NCBI Taxonomy" id="3915"/>
    <lineage>
        <taxon>Eukaryota</taxon>
        <taxon>Viridiplantae</taxon>
        <taxon>Streptophyta</taxon>
        <taxon>Embryophyta</taxon>
        <taxon>Tracheophyta</taxon>
        <taxon>Spermatophyta</taxon>
        <taxon>Magnoliopsida</taxon>
        <taxon>eudicotyledons</taxon>
        <taxon>Gunneridae</taxon>
        <taxon>Pentapetalae</taxon>
        <taxon>rosids</taxon>
        <taxon>fabids</taxon>
        <taxon>Fabales</taxon>
        <taxon>Fabaceae</taxon>
        <taxon>Papilionoideae</taxon>
        <taxon>50 kb inversion clade</taxon>
        <taxon>NPAAA clade</taxon>
        <taxon>indigoferoid/millettioid clade</taxon>
        <taxon>Phaseoleae</taxon>
        <taxon>Vigna</taxon>
    </lineage>
</organism>
<dbReference type="AlphaFoldDB" id="A0AAQ3NFK6"/>
<gene>
    <name evidence="1" type="ORF">V8G54_013814</name>
</gene>
<evidence type="ECO:0000313" key="1">
    <source>
        <dbReference type="EMBL" id="WVZ09284.1"/>
    </source>
</evidence>